<dbReference type="SUPFAM" id="SSF102588">
    <property type="entry name" value="LmbE-like"/>
    <property type="match status" value="1"/>
</dbReference>
<sequence length="263" mass="28182">MATVVAFHAHPDDEVLLTGGTLARVAAEGHRVVIVVATDGIVTAVSEGAPTRLDELRTSAAILGVHRVEHLGYADSGHGAILYPDPPDRTRFVRADTEEAAGRLAALLREENADVLLSYDPNGGYGHRDHVKVHKVGTRAAELAGVDSVLEATVPRDAVERLIRLIRALRIPLRYDTDALSAAYSPRSAITHRVDVRRFARQKQAALAAHRSEVNGIGGIALIMRVLVRLPVGVFGLLLGREWFVDAATTPVTKPATGIFPSG</sequence>
<dbReference type="Proteomes" id="UP000215005">
    <property type="component" value="Chromosome"/>
</dbReference>
<gene>
    <name evidence="2" type="ORF">CDO52_07000</name>
</gene>
<evidence type="ECO:0000313" key="3">
    <source>
        <dbReference type="Proteomes" id="UP000215005"/>
    </source>
</evidence>
<dbReference type="KEGG" id="ngv:CDO52_07000"/>
<evidence type="ECO:0000313" key="2">
    <source>
        <dbReference type="EMBL" id="ASU82563.1"/>
    </source>
</evidence>
<proteinExistence type="predicted"/>
<dbReference type="PANTHER" id="PTHR12993">
    <property type="entry name" value="N-ACETYLGLUCOSAMINYL-PHOSPHATIDYLINOSITOL DE-N-ACETYLASE-RELATED"/>
    <property type="match status" value="1"/>
</dbReference>
<evidence type="ECO:0000256" key="1">
    <source>
        <dbReference type="ARBA" id="ARBA00022833"/>
    </source>
</evidence>
<dbReference type="Pfam" id="PF02585">
    <property type="entry name" value="PIG-L"/>
    <property type="match status" value="1"/>
</dbReference>
<organism evidence="2 3">
    <name type="scientific">Nocardiopsis gilva YIM 90087</name>
    <dbReference type="NCBI Taxonomy" id="1235441"/>
    <lineage>
        <taxon>Bacteria</taxon>
        <taxon>Bacillati</taxon>
        <taxon>Actinomycetota</taxon>
        <taxon>Actinomycetes</taxon>
        <taxon>Streptosporangiales</taxon>
        <taxon>Nocardiopsidaceae</taxon>
        <taxon>Nocardiopsis</taxon>
    </lineage>
</organism>
<dbReference type="Gene3D" id="3.40.50.10320">
    <property type="entry name" value="LmbE-like"/>
    <property type="match status" value="1"/>
</dbReference>
<dbReference type="GO" id="GO:0016811">
    <property type="term" value="F:hydrolase activity, acting on carbon-nitrogen (but not peptide) bonds, in linear amides"/>
    <property type="evidence" value="ECO:0007669"/>
    <property type="project" value="TreeGrafter"/>
</dbReference>
<dbReference type="AlphaFoldDB" id="A0A223S356"/>
<reference evidence="2 3" key="1">
    <citation type="submission" date="2017-08" db="EMBL/GenBank/DDBJ databases">
        <title>The complete genome sequence of Nocardiopsis gilva YIM 90087.</title>
        <authorList>
            <person name="Yin M."/>
            <person name="Tang S."/>
        </authorList>
    </citation>
    <scope>NUCLEOTIDE SEQUENCE [LARGE SCALE GENOMIC DNA]</scope>
    <source>
        <strain evidence="2 3">YIM 90087</strain>
    </source>
</reference>
<dbReference type="InterPro" id="IPR003737">
    <property type="entry name" value="GlcNAc_PI_deacetylase-related"/>
</dbReference>
<dbReference type="RefSeq" id="WP_033302408.1">
    <property type="nucleotide sequence ID" value="NZ_CP022753.1"/>
</dbReference>
<dbReference type="PANTHER" id="PTHR12993:SF26">
    <property type="entry name" value="1D-MYO-INOSITOL 2-ACETAMIDO-2-DEOXY-ALPHA-D-GLUCOPYRANOSIDE DEACETYLASE"/>
    <property type="match status" value="1"/>
</dbReference>
<dbReference type="EMBL" id="CP022753">
    <property type="protein sequence ID" value="ASU82563.1"/>
    <property type="molecule type" value="Genomic_DNA"/>
</dbReference>
<keyword evidence="3" id="KW-1185">Reference proteome</keyword>
<protein>
    <submittedName>
        <fullName evidence="2">PIG-L domain-containing protein</fullName>
    </submittedName>
</protein>
<dbReference type="OrthoDB" id="158614at2"/>
<accession>A0A223S356</accession>
<name>A0A223S356_9ACTN</name>
<dbReference type="GO" id="GO:0016137">
    <property type="term" value="P:glycoside metabolic process"/>
    <property type="evidence" value="ECO:0007669"/>
    <property type="project" value="UniProtKB-ARBA"/>
</dbReference>
<dbReference type="InterPro" id="IPR024078">
    <property type="entry name" value="LmbE-like_dom_sf"/>
</dbReference>
<keyword evidence="1" id="KW-0862">Zinc</keyword>